<dbReference type="Gene3D" id="3.20.20.70">
    <property type="entry name" value="Aldolase class I"/>
    <property type="match status" value="1"/>
</dbReference>
<keyword evidence="6 9" id="KW-0456">Lyase</keyword>
<evidence type="ECO:0000313" key="10">
    <source>
        <dbReference type="Proteomes" id="UP000620366"/>
    </source>
</evidence>
<dbReference type="Proteomes" id="UP000620366">
    <property type="component" value="Unassembled WGS sequence"/>
</dbReference>
<dbReference type="InterPro" id="IPR013785">
    <property type="entry name" value="Aldolase_TIM"/>
</dbReference>
<dbReference type="InterPro" id="IPR000887">
    <property type="entry name" value="Aldlse_KDPG_KHG"/>
</dbReference>
<keyword evidence="7" id="KW-0704">Schiff base</keyword>
<dbReference type="GO" id="GO:0008675">
    <property type="term" value="F:2-dehydro-3-deoxy-phosphogluconate aldolase activity"/>
    <property type="evidence" value="ECO:0007669"/>
    <property type="project" value="UniProtKB-EC"/>
</dbReference>
<reference evidence="9" key="1">
    <citation type="submission" date="2020-08" db="EMBL/GenBank/DDBJ databases">
        <title>Genome public.</title>
        <authorList>
            <person name="Liu C."/>
            <person name="Sun Q."/>
        </authorList>
    </citation>
    <scope>NUCLEOTIDE SEQUENCE</scope>
    <source>
        <strain evidence="9">BX7</strain>
    </source>
</reference>
<dbReference type="Pfam" id="PF01081">
    <property type="entry name" value="Aldolase"/>
    <property type="match status" value="1"/>
</dbReference>
<evidence type="ECO:0000256" key="7">
    <source>
        <dbReference type="ARBA" id="ARBA00023270"/>
    </source>
</evidence>
<evidence type="ECO:0000256" key="2">
    <source>
        <dbReference type="ARBA" id="ARBA00004736"/>
    </source>
</evidence>
<dbReference type="RefSeq" id="WP_249299794.1">
    <property type="nucleotide sequence ID" value="NZ_JACRSP010000002.1"/>
</dbReference>
<comment type="subunit">
    <text evidence="4">Homotrimer.</text>
</comment>
<evidence type="ECO:0000256" key="8">
    <source>
        <dbReference type="ARBA" id="ARBA00023277"/>
    </source>
</evidence>
<comment type="caution">
    <text evidence="9">The sequence shown here is derived from an EMBL/GenBank/DDBJ whole genome shotgun (WGS) entry which is preliminary data.</text>
</comment>
<dbReference type="NCBIfam" id="TIGR01182">
    <property type="entry name" value="eda"/>
    <property type="match status" value="1"/>
</dbReference>
<dbReference type="SUPFAM" id="SSF51569">
    <property type="entry name" value="Aldolase"/>
    <property type="match status" value="1"/>
</dbReference>
<dbReference type="PROSITE" id="PS00159">
    <property type="entry name" value="ALDOLASE_KDPG_KHG_1"/>
    <property type="match status" value="1"/>
</dbReference>
<dbReference type="NCBIfam" id="NF004325">
    <property type="entry name" value="PRK05718.1"/>
    <property type="match status" value="1"/>
</dbReference>
<comment type="catalytic activity">
    <reaction evidence="1">
        <text>2-dehydro-3-deoxy-6-phospho-D-gluconate = D-glyceraldehyde 3-phosphate + pyruvate</text>
        <dbReference type="Rhea" id="RHEA:17089"/>
        <dbReference type="ChEBI" id="CHEBI:15361"/>
        <dbReference type="ChEBI" id="CHEBI:57569"/>
        <dbReference type="ChEBI" id="CHEBI:59776"/>
        <dbReference type="EC" id="4.1.2.14"/>
    </reaction>
</comment>
<dbReference type="EMBL" id="JACRSP010000002">
    <property type="protein sequence ID" value="MBC8536038.1"/>
    <property type="molecule type" value="Genomic_DNA"/>
</dbReference>
<accession>A0A926DDD1</accession>
<gene>
    <name evidence="9" type="primary">eda</name>
    <name evidence="9" type="ORF">H8695_04955</name>
</gene>
<dbReference type="PANTHER" id="PTHR30246:SF1">
    <property type="entry name" value="2-DEHYDRO-3-DEOXY-6-PHOSPHOGALACTONATE ALDOLASE-RELATED"/>
    <property type="match status" value="1"/>
</dbReference>
<evidence type="ECO:0000313" key="9">
    <source>
        <dbReference type="EMBL" id="MBC8536038.1"/>
    </source>
</evidence>
<evidence type="ECO:0000256" key="6">
    <source>
        <dbReference type="ARBA" id="ARBA00023239"/>
    </source>
</evidence>
<keyword evidence="8" id="KW-0119">Carbohydrate metabolism</keyword>
<evidence type="ECO:0000256" key="3">
    <source>
        <dbReference type="ARBA" id="ARBA00006906"/>
    </source>
</evidence>
<proteinExistence type="inferred from homology"/>
<evidence type="ECO:0000256" key="1">
    <source>
        <dbReference type="ARBA" id="ARBA00000654"/>
    </source>
</evidence>
<comment type="pathway">
    <text evidence="2">Carbohydrate acid metabolism; 2-dehydro-3-deoxy-D-gluconate degradation; D-glyceraldehyde 3-phosphate and pyruvate from 2-dehydro-3-deoxy-D-gluconate: step 2/2.</text>
</comment>
<dbReference type="InterPro" id="IPR031338">
    <property type="entry name" value="KDPG/KHG_AS_2"/>
</dbReference>
<name>A0A926DDD1_9FIRM</name>
<sequence>MCSEIEKIRDCGIVPVIALDDAAAAVPVARALLAGGITVAEITFRTAAAEQAIANIAKEVPEMALGAGTVLNCEQAQRALDAGARFLVSPGFNPRVVEFALEQGALIVPGTSGPSEMEQAMSYGLTTVKFFPAEQSGGVGKLRAISAVYPELMVMPTGGIGENNLTEYLALKNVIACGGSWMVKKELIAAGNFAEITRLSAQAVRRALDFRLSRVLLYAGAADGASQVFRETLGLPLEFDSRQADVPGRLEVATLSLGRAGAFLKRKGVAFRTGDRELLLDNPIQGFEVAIFQA</sequence>
<protein>
    <recommendedName>
        <fullName evidence="5">2-dehydro-3-deoxy-phosphogluconate aldolase</fullName>
        <ecNumber evidence="5">4.1.2.14</ecNumber>
    </recommendedName>
</protein>
<comment type="similarity">
    <text evidence="3">Belongs to the KHG/KDPG aldolase family.</text>
</comment>
<dbReference type="PANTHER" id="PTHR30246">
    <property type="entry name" value="2-KETO-3-DEOXY-6-PHOSPHOGLUCONATE ALDOLASE"/>
    <property type="match status" value="1"/>
</dbReference>
<dbReference type="InterPro" id="IPR031337">
    <property type="entry name" value="KDPG/KHG_AS_1"/>
</dbReference>
<dbReference type="EC" id="4.1.2.14" evidence="5"/>
<keyword evidence="10" id="KW-1185">Reference proteome</keyword>
<dbReference type="PROSITE" id="PS00160">
    <property type="entry name" value="ALDOLASE_KDPG_KHG_2"/>
    <property type="match status" value="1"/>
</dbReference>
<evidence type="ECO:0000256" key="4">
    <source>
        <dbReference type="ARBA" id="ARBA00011233"/>
    </source>
</evidence>
<dbReference type="CDD" id="cd00452">
    <property type="entry name" value="KDPG_aldolase"/>
    <property type="match status" value="1"/>
</dbReference>
<organism evidence="9 10">
    <name type="scientific">Feifania hominis</name>
    <dbReference type="NCBI Taxonomy" id="2763660"/>
    <lineage>
        <taxon>Bacteria</taxon>
        <taxon>Bacillati</taxon>
        <taxon>Bacillota</taxon>
        <taxon>Clostridia</taxon>
        <taxon>Eubacteriales</taxon>
        <taxon>Feifaniaceae</taxon>
        <taxon>Feifania</taxon>
    </lineage>
</organism>
<evidence type="ECO:0000256" key="5">
    <source>
        <dbReference type="ARBA" id="ARBA00013063"/>
    </source>
</evidence>
<dbReference type="AlphaFoldDB" id="A0A926DDD1"/>